<keyword evidence="3" id="KW-0560">Oxidoreductase</keyword>
<evidence type="ECO:0000256" key="6">
    <source>
        <dbReference type="PIRSR" id="PIRSR000337-1"/>
    </source>
</evidence>
<evidence type="ECO:0000313" key="9">
    <source>
        <dbReference type="EMBL" id="GAC70075.1"/>
    </source>
</evidence>
<dbReference type="eggNOG" id="COG2141">
    <property type="taxonomic scope" value="Bacteria"/>
</dbReference>
<dbReference type="STRING" id="1223545.GS4_32_00190"/>
<feature type="region of interest" description="Disordered" evidence="7">
    <location>
        <begin position="387"/>
        <end position="407"/>
    </location>
</feature>
<feature type="domain" description="Luciferase-like" evidence="8">
    <location>
        <begin position="25"/>
        <end position="299"/>
    </location>
</feature>
<feature type="region of interest" description="Disordered" evidence="7">
    <location>
        <begin position="1"/>
        <end position="30"/>
    </location>
</feature>
<comment type="caution">
    <text evidence="9">The sequence shown here is derived from an EMBL/GenBank/DDBJ whole genome shotgun (WGS) entry which is preliminary data.</text>
</comment>
<evidence type="ECO:0000256" key="3">
    <source>
        <dbReference type="ARBA" id="ARBA00023002"/>
    </source>
</evidence>
<evidence type="ECO:0000256" key="1">
    <source>
        <dbReference type="ARBA" id="ARBA00022630"/>
    </source>
</evidence>
<dbReference type="Pfam" id="PF00296">
    <property type="entry name" value="Bac_luciferase"/>
    <property type="match status" value="1"/>
</dbReference>
<gene>
    <name evidence="9" type="ORF">GS4_32_00190</name>
</gene>
<dbReference type="InterPro" id="IPR051260">
    <property type="entry name" value="Diverse_substr_monoxygenases"/>
</dbReference>
<evidence type="ECO:0000256" key="2">
    <source>
        <dbReference type="ARBA" id="ARBA00022643"/>
    </source>
</evidence>
<dbReference type="OrthoDB" id="4437611at2"/>
<dbReference type="InterPro" id="IPR011251">
    <property type="entry name" value="Luciferase-like_dom"/>
</dbReference>
<keyword evidence="10" id="KW-1185">Reference proteome</keyword>
<sequence length="407" mass="42728">MSDGQSRHLAIGLSGTGRHPAAWREPGARPTEVVRAQRWIDLVSRAGEAGADLVTLDDSFGAHPGLTTATDDRTDLLTGRVDAVLLASRVAPAVPGIGIVPTAVTTHTEPFHTSKAIATLDYVSTGRAGVELSIATSAADAALFGRREIAGDDSGTVELLAEAEDYAEVLRRLWDSWEDDAEIRDVATGRFVDRDRLHYIDFDGPRFSVRGPSITPRPPQGQPLIVAAADHGARSAELIGRVADVGFVPATDATAARASVDAIRSAQSAAGRTEETVHVFADLIVVLDADVATAAARLARLDEAAGIGIPRSAPVFVGTPADLVDHITELVGGTGVTGVRLQPATIPHDLDLIVAEVAPELQRRSGFGRAVTPVDGWSGTLRGRLGLPRPTNRYGTRTTSTAQAGVR</sequence>
<feature type="binding site" evidence="6">
    <location>
        <position position="58"/>
    </location>
    <ligand>
        <name>FMN</name>
        <dbReference type="ChEBI" id="CHEBI:58210"/>
    </ligand>
</feature>
<dbReference type="InterPro" id="IPR036661">
    <property type="entry name" value="Luciferase-like_sf"/>
</dbReference>
<keyword evidence="4" id="KW-0503">Monooxygenase</keyword>
<dbReference type="EMBL" id="BANX01000032">
    <property type="protein sequence ID" value="GAC70075.1"/>
    <property type="molecule type" value="Genomic_DNA"/>
</dbReference>
<protein>
    <submittedName>
        <fullName evidence="9">Putative oxidoreductase</fullName>
    </submittedName>
</protein>
<evidence type="ECO:0000256" key="7">
    <source>
        <dbReference type="SAM" id="MobiDB-lite"/>
    </source>
</evidence>
<feature type="compositionally biased region" description="Polar residues" evidence="7">
    <location>
        <begin position="393"/>
        <end position="407"/>
    </location>
</feature>
<accession>M0QN34</accession>
<dbReference type="AlphaFoldDB" id="M0QN34"/>
<dbReference type="SUPFAM" id="SSF51679">
    <property type="entry name" value="Bacterial luciferase-like"/>
    <property type="match status" value="1"/>
</dbReference>
<name>M0QN34_9ACTN</name>
<reference evidence="9 10" key="1">
    <citation type="submission" date="2013-01" db="EMBL/GenBank/DDBJ databases">
        <title>Whole genome shotgun sequence of Gordonia soli NBRC 108243.</title>
        <authorList>
            <person name="Isaki-Nakamura S."/>
            <person name="Hosoyama A."/>
            <person name="Tsuchikane K."/>
            <person name="Ando Y."/>
            <person name="Baba S."/>
            <person name="Ohji S."/>
            <person name="Hamada M."/>
            <person name="Tamura T."/>
            <person name="Yamazoe A."/>
            <person name="Yamazaki S."/>
            <person name="Fujita N."/>
        </authorList>
    </citation>
    <scope>NUCLEOTIDE SEQUENCE [LARGE SCALE GENOMIC DNA]</scope>
    <source>
        <strain evidence="9 10">NBRC 108243</strain>
    </source>
</reference>
<dbReference type="Gene3D" id="3.20.20.30">
    <property type="entry name" value="Luciferase-like domain"/>
    <property type="match status" value="1"/>
</dbReference>
<dbReference type="PANTHER" id="PTHR30011:SF16">
    <property type="entry name" value="C2H2 FINGER DOMAIN TRANSCRIPTION FACTOR (EUROFUNG)-RELATED"/>
    <property type="match status" value="1"/>
</dbReference>
<dbReference type="RefSeq" id="WP_007623765.1">
    <property type="nucleotide sequence ID" value="NZ_BANX01000032.1"/>
</dbReference>
<dbReference type="PANTHER" id="PTHR30011">
    <property type="entry name" value="ALKANESULFONATE MONOOXYGENASE-RELATED"/>
    <property type="match status" value="1"/>
</dbReference>
<evidence type="ECO:0000256" key="4">
    <source>
        <dbReference type="ARBA" id="ARBA00023033"/>
    </source>
</evidence>
<dbReference type="InterPro" id="IPR016215">
    <property type="entry name" value="NTA_MOA"/>
</dbReference>
<dbReference type="Proteomes" id="UP000011666">
    <property type="component" value="Unassembled WGS sequence"/>
</dbReference>
<organism evidence="9 10">
    <name type="scientific">Gordonia soli NBRC 108243</name>
    <dbReference type="NCBI Taxonomy" id="1223545"/>
    <lineage>
        <taxon>Bacteria</taxon>
        <taxon>Bacillati</taxon>
        <taxon>Actinomycetota</taxon>
        <taxon>Actinomycetes</taxon>
        <taxon>Mycobacteriales</taxon>
        <taxon>Gordoniaceae</taxon>
        <taxon>Gordonia</taxon>
    </lineage>
</organism>
<keyword evidence="1 6" id="KW-0285">Flavoprotein</keyword>
<proteinExistence type="inferred from homology"/>
<dbReference type="PIRSF" id="PIRSF000337">
    <property type="entry name" value="NTA_MOA"/>
    <property type="match status" value="1"/>
</dbReference>
<evidence type="ECO:0000259" key="8">
    <source>
        <dbReference type="Pfam" id="PF00296"/>
    </source>
</evidence>
<feature type="binding site" evidence="6">
    <location>
        <position position="102"/>
    </location>
    <ligand>
        <name>FMN</name>
        <dbReference type="ChEBI" id="CHEBI:58210"/>
    </ligand>
</feature>
<evidence type="ECO:0000256" key="5">
    <source>
        <dbReference type="ARBA" id="ARBA00033748"/>
    </source>
</evidence>
<dbReference type="GO" id="GO:0016705">
    <property type="term" value="F:oxidoreductase activity, acting on paired donors, with incorporation or reduction of molecular oxygen"/>
    <property type="evidence" value="ECO:0007669"/>
    <property type="project" value="InterPro"/>
</dbReference>
<keyword evidence="2 6" id="KW-0288">FMN</keyword>
<evidence type="ECO:0000313" key="10">
    <source>
        <dbReference type="Proteomes" id="UP000011666"/>
    </source>
</evidence>
<dbReference type="GO" id="GO:0004497">
    <property type="term" value="F:monooxygenase activity"/>
    <property type="evidence" value="ECO:0007669"/>
    <property type="project" value="UniProtKB-KW"/>
</dbReference>
<comment type="similarity">
    <text evidence="5">Belongs to the NtaA/SnaA/DszA monooxygenase family.</text>
</comment>